<dbReference type="AlphaFoldDB" id="A0A074W4T7"/>
<dbReference type="PANTHER" id="PTHR37012">
    <property type="entry name" value="B-ZIP TRANSCRIPTION FACTOR (EUROFUNG)-RELATED"/>
    <property type="match status" value="1"/>
</dbReference>
<dbReference type="Pfam" id="PF11905">
    <property type="entry name" value="DUF3425"/>
    <property type="match status" value="1"/>
</dbReference>
<evidence type="ECO:0000313" key="2">
    <source>
        <dbReference type="Proteomes" id="UP000027730"/>
    </source>
</evidence>
<gene>
    <name evidence="1" type="ORF">M436DRAFT_29969</name>
</gene>
<accession>A0A074W4T7</accession>
<keyword evidence="2" id="KW-1185">Reference proteome</keyword>
<protein>
    <submittedName>
        <fullName evidence="1">Uncharacterized protein</fullName>
    </submittedName>
</protein>
<organism evidence="1 2">
    <name type="scientific">Aureobasidium namibiae CBS 147.97</name>
    <dbReference type="NCBI Taxonomy" id="1043004"/>
    <lineage>
        <taxon>Eukaryota</taxon>
        <taxon>Fungi</taxon>
        <taxon>Dikarya</taxon>
        <taxon>Ascomycota</taxon>
        <taxon>Pezizomycotina</taxon>
        <taxon>Dothideomycetes</taxon>
        <taxon>Dothideomycetidae</taxon>
        <taxon>Dothideales</taxon>
        <taxon>Saccotheciaceae</taxon>
        <taxon>Aureobasidium</taxon>
    </lineage>
</organism>
<dbReference type="OrthoDB" id="4161589at2759"/>
<sequence length="162" mass="18640">PQPVDILYGGSDNPLANVIAAKMSIEPILAPEHFAWSWLMYLYGMWLIDPTQDRFEALPSWLHPTTLQLSELHPSSADLVIWPVMRDNIIRYSATLDMAAVHSLFVCTCRLRGAFNAKFIKRTNNGDLELDTAFERIFLDVEKWGLLDKFWVTYPQLVEKLD</sequence>
<dbReference type="InterPro" id="IPR021833">
    <property type="entry name" value="DUF3425"/>
</dbReference>
<name>A0A074W4T7_9PEZI</name>
<dbReference type="EMBL" id="KL584739">
    <property type="protein sequence ID" value="KEQ68110.1"/>
    <property type="molecule type" value="Genomic_DNA"/>
</dbReference>
<dbReference type="RefSeq" id="XP_013422281.1">
    <property type="nucleotide sequence ID" value="XM_013566827.1"/>
</dbReference>
<proteinExistence type="predicted"/>
<reference evidence="1 2" key="1">
    <citation type="journal article" date="2014" name="BMC Genomics">
        <title>Genome sequencing of four Aureobasidium pullulans varieties: biotechnological potential, stress tolerance, and description of new species.</title>
        <authorList>
            <person name="Gostin Ar C."/>
            <person name="Ohm R.A."/>
            <person name="Kogej T."/>
            <person name="Sonjak S."/>
            <person name="Turk M."/>
            <person name="Zajc J."/>
            <person name="Zalar P."/>
            <person name="Grube M."/>
            <person name="Sun H."/>
            <person name="Han J."/>
            <person name="Sharma A."/>
            <person name="Chiniquy J."/>
            <person name="Ngan C.Y."/>
            <person name="Lipzen A."/>
            <person name="Barry K."/>
            <person name="Grigoriev I.V."/>
            <person name="Gunde-Cimerman N."/>
        </authorList>
    </citation>
    <scope>NUCLEOTIDE SEQUENCE [LARGE SCALE GENOMIC DNA]</scope>
    <source>
        <strain evidence="1 2">CBS 147.97</strain>
    </source>
</reference>
<dbReference type="Proteomes" id="UP000027730">
    <property type="component" value="Unassembled WGS sequence"/>
</dbReference>
<dbReference type="HOGENOM" id="CLU_1461017_0_0_1"/>
<feature type="non-terminal residue" evidence="1">
    <location>
        <position position="1"/>
    </location>
</feature>
<dbReference type="PANTHER" id="PTHR37012:SF7">
    <property type="entry name" value="B-ZIP TRANSCRIPTION FACTOR (EUROFUNG)-RELATED"/>
    <property type="match status" value="1"/>
</dbReference>
<dbReference type="GeneID" id="25408226"/>
<evidence type="ECO:0000313" key="1">
    <source>
        <dbReference type="EMBL" id="KEQ68110.1"/>
    </source>
</evidence>
<feature type="non-terminal residue" evidence="1">
    <location>
        <position position="162"/>
    </location>
</feature>